<dbReference type="Proteomes" id="UP000249340">
    <property type="component" value="Chromosome"/>
</dbReference>
<reference evidence="4" key="1">
    <citation type="submission" date="2018-07" db="EMBL/GenBank/DDBJ databases">
        <title>Streptacidiphilus bronchialis DSM 106435 chromosome.</title>
        <authorList>
            <person name="Batra D."/>
            <person name="Gulvik C.A."/>
        </authorList>
    </citation>
    <scope>NUCLEOTIDE SEQUENCE [LARGE SCALE GENOMIC DNA]</scope>
    <source>
        <strain evidence="4">DSM 106435</strain>
    </source>
</reference>
<dbReference type="KEGG" id="stri:C7M71_024150"/>
<dbReference type="Pfam" id="PF19575">
    <property type="entry name" value="HTH_58"/>
    <property type="match status" value="1"/>
</dbReference>
<protein>
    <recommendedName>
        <fullName evidence="2">Helix-turn-helix domain-containing protein</fullName>
    </recommendedName>
</protein>
<dbReference type="AlphaFoldDB" id="A0A345T228"/>
<organism evidence="3 4">
    <name type="scientific">Peterkaempfera bronchialis</name>
    <dbReference type="NCBI Taxonomy" id="2126346"/>
    <lineage>
        <taxon>Bacteria</taxon>
        <taxon>Bacillati</taxon>
        <taxon>Actinomycetota</taxon>
        <taxon>Actinomycetes</taxon>
        <taxon>Kitasatosporales</taxon>
        <taxon>Streptomycetaceae</taxon>
        <taxon>Peterkaempfera</taxon>
    </lineage>
</organism>
<feature type="region of interest" description="Disordered" evidence="1">
    <location>
        <begin position="74"/>
        <end position="93"/>
    </location>
</feature>
<dbReference type="EMBL" id="CP031264">
    <property type="protein sequence ID" value="AXI80033.1"/>
    <property type="molecule type" value="Genomic_DNA"/>
</dbReference>
<dbReference type="OrthoDB" id="3541261at2"/>
<name>A0A345T228_9ACTN</name>
<keyword evidence="4" id="KW-1185">Reference proteome</keyword>
<dbReference type="InterPro" id="IPR045745">
    <property type="entry name" value="HTH_58_Actinobacteria-type"/>
</dbReference>
<accession>A0A345T228</accession>
<proteinExistence type="predicted"/>
<gene>
    <name evidence="3" type="ORF">C7M71_024150</name>
</gene>
<evidence type="ECO:0000256" key="1">
    <source>
        <dbReference type="SAM" id="MobiDB-lite"/>
    </source>
</evidence>
<evidence type="ECO:0000313" key="4">
    <source>
        <dbReference type="Proteomes" id="UP000249340"/>
    </source>
</evidence>
<sequence>MGDHGNPIEHCNEEARVAETLKKGSRVTGVAREKLAAELKKKYDSGASIRALAEETGRSYGFVHRMLSESGVTLRGRGGATRGKAKTAAVAGS</sequence>
<dbReference type="Gene3D" id="1.10.10.60">
    <property type="entry name" value="Homeodomain-like"/>
    <property type="match status" value="1"/>
</dbReference>
<evidence type="ECO:0000259" key="2">
    <source>
        <dbReference type="Pfam" id="PF19575"/>
    </source>
</evidence>
<evidence type="ECO:0000313" key="3">
    <source>
        <dbReference type="EMBL" id="AXI80033.1"/>
    </source>
</evidence>
<feature type="domain" description="Helix-turn-helix" evidence="2">
    <location>
        <begin position="21"/>
        <end position="82"/>
    </location>
</feature>